<keyword evidence="2" id="KW-1185">Reference proteome</keyword>
<evidence type="ECO:0000313" key="2">
    <source>
        <dbReference type="Proteomes" id="UP000001423"/>
    </source>
</evidence>
<sequence>MLFNLKVINIDWSINGMSVTCILVYLGGQTFKETYMVKDLQSAKKTAENETPPPSLLLNQFFSSPYATYTTKKSA</sequence>
<organism evidence="1 2">
    <name type="scientific">Prochlorococcus marinus (strain MIT 9313)</name>
    <dbReference type="NCBI Taxonomy" id="74547"/>
    <lineage>
        <taxon>Bacteria</taxon>
        <taxon>Bacillati</taxon>
        <taxon>Cyanobacteriota</taxon>
        <taxon>Cyanophyceae</taxon>
        <taxon>Synechococcales</taxon>
        <taxon>Prochlorococcaceae</taxon>
        <taxon>Prochlorococcus</taxon>
    </lineage>
</organism>
<name>B9ERG6_PROMM</name>
<accession>B9ERG6</accession>
<dbReference type="AlphaFoldDB" id="B9ERG6"/>
<reference evidence="1 2" key="1">
    <citation type="journal article" date="2003" name="Nature">
        <title>Genome divergence in two Prochlorococcus ecotypes reflects oceanic niche differentiation.</title>
        <authorList>
            <person name="Rocap G."/>
            <person name="Larimer F.W."/>
            <person name="Lamerdin J.E."/>
            <person name="Malfatti S."/>
            <person name="Chain P."/>
            <person name="Ahlgren N.A."/>
            <person name="Arellano A."/>
            <person name="Coleman M."/>
            <person name="Hauser L."/>
            <person name="Hess W.R."/>
            <person name="Johnson Z.I."/>
            <person name="Land M.L."/>
            <person name="Lindell D."/>
            <person name="Post A.F."/>
            <person name="Regala W."/>
            <person name="Shah M."/>
            <person name="Shaw S.L."/>
            <person name="Steglich C."/>
            <person name="Sullivan M.B."/>
            <person name="Ting C.S."/>
            <person name="Tolonen A."/>
            <person name="Webb E.A."/>
            <person name="Zinser E.R."/>
            <person name="Chisholm S.W."/>
        </authorList>
    </citation>
    <scope>NUCLEOTIDE SEQUENCE [LARGE SCALE GENOMIC DNA]</scope>
    <source>
        <strain evidence="2">MIT 9313</strain>
    </source>
</reference>
<dbReference type="Proteomes" id="UP000001423">
    <property type="component" value="Chromosome"/>
</dbReference>
<proteinExistence type="predicted"/>
<dbReference type="KEGG" id="pmt:PMT_2343"/>
<protein>
    <submittedName>
        <fullName evidence="1">Uncharacterized protein</fullName>
    </submittedName>
</protein>
<dbReference type="EMBL" id="BX548175">
    <property type="protein sequence ID" value="CAX31862.1"/>
    <property type="molecule type" value="Genomic_DNA"/>
</dbReference>
<evidence type="ECO:0000313" key="1">
    <source>
        <dbReference type="EMBL" id="CAX31862.1"/>
    </source>
</evidence>
<dbReference type="HOGENOM" id="CLU_2668146_0_0_3"/>
<gene>
    <name evidence="1" type="ordered locus">PMT_2343</name>
</gene>